<sequence>MGIVYYDNTFNENEWFIIIVIIILNLLIFLLPRRFPFEISAILYLVGITNGVVYDDTIGSHLFDLFDINDDSKYSFMDFMTYFMYGPFAYLLIYIQDRFQLHGILLVTYILIWSVFSTGFETLATLLGVFHYKNGYNLYYSFPIYVFTIGVTYWLYTFITQKDEV</sequence>
<keyword evidence="3" id="KW-1185">Reference proteome</keyword>
<evidence type="ECO:0000256" key="1">
    <source>
        <dbReference type="SAM" id="Phobius"/>
    </source>
</evidence>
<dbReference type="AlphaFoldDB" id="A0A4R2P4G8"/>
<dbReference type="Proteomes" id="UP000295416">
    <property type="component" value="Unassembled WGS sequence"/>
</dbReference>
<evidence type="ECO:0000313" key="2">
    <source>
        <dbReference type="EMBL" id="TCP29048.1"/>
    </source>
</evidence>
<reference evidence="2 3" key="1">
    <citation type="submission" date="2019-03" db="EMBL/GenBank/DDBJ databases">
        <title>Genomic Encyclopedia of Type Strains, Phase IV (KMG-IV): sequencing the most valuable type-strain genomes for metagenomic binning, comparative biology and taxonomic classification.</title>
        <authorList>
            <person name="Goeker M."/>
        </authorList>
    </citation>
    <scope>NUCLEOTIDE SEQUENCE [LARGE SCALE GENOMIC DNA]</scope>
    <source>
        <strain evidence="2 3">DSM 19377</strain>
    </source>
</reference>
<feature type="transmembrane region" description="Helical" evidence="1">
    <location>
        <begin position="74"/>
        <end position="94"/>
    </location>
</feature>
<organism evidence="2 3">
    <name type="scientific">Scopulibacillus darangshiensis</name>
    <dbReference type="NCBI Taxonomy" id="442528"/>
    <lineage>
        <taxon>Bacteria</taxon>
        <taxon>Bacillati</taxon>
        <taxon>Bacillota</taxon>
        <taxon>Bacilli</taxon>
        <taxon>Bacillales</taxon>
        <taxon>Sporolactobacillaceae</taxon>
        <taxon>Scopulibacillus</taxon>
    </lineage>
</organism>
<gene>
    <name evidence="2" type="ORF">EV207_11384</name>
</gene>
<dbReference type="RefSeq" id="WP_132746153.1">
    <property type="nucleotide sequence ID" value="NZ_SLXK01000013.1"/>
</dbReference>
<name>A0A4R2P4G8_9BACL</name>
<comment type="caution">
    <text evidence="2">The sequence shown here is derived from an EMBL/GenBank/DDBJ whole genome shotgun (WGS) entry which is preliminary data.</text>
</comment>
<keyword evidence="1" id="KW-0812">Transmembrane</keyword>
<dbReference type="OrthoDB" id="2381462at2"/>
<dbReference type="EMBL" id="SLXK01000013">
    <property type="protein sequence ID" value="TCP29048.1"/>
    <property type="molecule type" value="Genomic_DNA"/>
</dbReference>
<feature type="transmembrane region" description="Helical" evidence="1">
    <location>
        <begin position="15"/>
        <end position="32"/>
    </location>
</feature>
<feature type="transmembrane region" description="Helical" evidence="1">
    <location>
        <begin position="37"/>
        <end position="54"/>
    </location>
</feature>
<evidence type="ECO:0000313" key="3">
    <source>
        <dbReference type="Proteomes" id="UP000295416"/>
    </source>
</evidence>
<proteinExistence type="predicted"/>
<keyword evidence="1" id="KW-1133">Transmembrane helix</keyword>
<protein>
    <submittedName>
        <fullName evidence="2">Uncharacterized protein</fullName>
    </submittedName>
</protein>
<feature type="transmembrane region" description="Helical" evidence="1">
    <location>
        <begin position="106"/>
        <end position="132"/>
    </location>
</feature>
<accession>A0A4R2P4G8</accession>
<feature type="transmembrane region" description="Helical" evidence="1">
    <location>
        <begin position="138"/>
        <end position="159"/>
    </location>
</feature>
<keyword evidence="1" id="KW-0472">Membrane</keyword>